<keyword evidence="2" id="KW-1185">Reference proteome</keyword>
<organism evidence="1 2">
    <name type="scientific">Oleoguttula mirabilis</name>
    <dbReference type="NCBI Taxonomy" id="1507867"/>
    <lineage>
        <taxon>Eukaryota</taxon>
        <taxon>Fungi</taxon>
        <taxon>Dikarya</taxon>
        <taxon>Ascomycota</taxon>
        <taxon>Pezizomycotina</taxon>
        <taxon>Dothideomycetes</taxon>
        <taxon>Dothideomycetidae</taxon>
        <taxon>Mycosphaerellales</taxon>
        <taxon>Teratosphaeriaceae</taxon>
        <taxon>Oleoguttula</taxon>
    </lineage>
</organism>
<evidence type="ECO:0000313" key="2">
    <source>
        <dbReference type="Proteomes" id="UP001324427"/>
    </source>
</evidence>
<evidence type="ECO:0000313" key="1">
    <source>
        <dbReference type="EMBL" id="KAK4550048.1"/>
    </source>
</evidence>
<sequence length="313" mass="35160">MELSDTMATEEQSRILTIPRELRNDIYSRVGVVHTLTCADVDALEKRSTLILQNSLNVNLLRTCKQIHDEYDEIWSEGLDLMIFTTNRLDLARSEIPLHKSLPVSHLLNVTQCVLTITLSALYRSMSDELSTLWHLAAAILPAASLENIPWTPSKYMAARLRQALDRLATWISPEANVNLLIYGDAGIDPLIDLLDGHFLQPVKFKELESNVNAAFSRNQKLSVHFSTTTPLRMEIEEPQCGTAVSMDEAQDTSTTITEAEQGRRLITRGDGSTYHVRESAETVRWFLKPLSEIERGKECSFAGLKPIFCGTT</sequence>
<proteinExistence type="predicted"/>
<dbReference type="EMBL" id="JAVFHQ010000002">
    <property type="protein sequence ID" value="KAK4550048.1"/>
    <property type="molecule type" value="Genomic_DNA"/>
</dbReference>
<name>A0AAV9JWQ3_9PEZI</name>
<dbReference type="Proteomes" id="UP001324427">
    <property type="component" value="Unassembled WGS sequence"/>
</dbReference>
<dbReference type="AlphaFoldDB" id="A0AAV9JWQ3"/>
<accession>A0AAV9JWQ3</accession>
<protein>
    <submittedName>
        <fullName evidence="1">Uncharacterized protein</fullName>
    </submittedName>
</protein>
<gene>
    <name evidence="1" type="ORF">LTR36_003015</name>
</gene>
<reference evidence="1 2" key="1">
    <citation type="submission" date="2021-11" db="EMBL/GenBank/DDBJ databases">
        <title>Black yeast isolated from Biological Soil Crust.</title>
        <authorList>
            <person name="Kurbessoian T."/>
        </authorList>
    </citation>
    <scope>NUCLEOTIDE SEQUENCE [LARGE SCALE GENOMIC DNA]</scope>
    <source>
        <strain evidence="1 2">CCFEE 5522</strain>
    </source>
</reference>
<comment type="caution">
    <text evidence="1">The sequence shown here is derived from an EMBL/GenBank/DDBJ whole genome shotgun (WGS) entry which is preliminary data.</text>
</comment>